<dbReference type="Proteomes" id="UP001257948">
    <property type="component" value="Unassembled WGS sequence"/>
</dbReference>
<name>A0ABU3LS43_9ACTN</name>
<proteinExistence type="predicted"/>
<gene>
    <name evidence="1" type="ORF">RQC66_14960</name>
</gene>
<dbReference type="RefSeq" id="WP_314201309.1">
    <property type="nucleotide sequence ID" value="NZ_JAVTLL010000009.1"/>
</dbReference>
<evidence type="ECO:0000313" key="1">
    <source>
        <dbReference type="EMBL" id="MDT7842037.1"/>
    </source>
</evidence>
<reference evidence="2" key="1">
    <citation type="submission" date="2023-07" db="EMBL/GenBank/DDBJ databases">
        <title>Draft genome sequence of the endophytic actinobacterium Streptomyces justiciae WPN32, a potential antibiotic producer.</title>
        <authorList>
            <person name="Yasawong M."/>
            <person name="Pana W."/>
            <person name="Ganta P."/>
            <person name="Santapan N."/>
            <person name="Songngamsuk T."/>
            <person name="Phatcharaharikarn M."/>
            <person name="Kerdtoob S."/>
            <person name="Nantapong N."/>
        </authorList>
    </citation>
    <scope>NUCLEOTIDE SEQUENCE [LARGE SCALE GENOMIC DNA]</scope>
    <source>
        <strain evidence="2">WPN32</strain>
    </source>
</reference>
<protein>
    <submittedName>
        <fullName evidence="1">Uncharacterized protein</fullName>
    </submittedName>
</protein>
<keyword evidence="2" id="KW-1185">Reference proteome</keyword>
<accession>A0ABU3LS43</accession>
<dbReference type="EMBL" id="JAVTLL010000009">
    <property type="protein sequence ID" value="MDT7842037.1"/>
    <property type="molecule type" value="Genomic_DNA"/>
</dbReference>
<organism evidence="1 2">
    <name type="scientific">Streptomyces justiciae</name>
    <dbReference type="NCBI Taxonomy" id="2780140"/>
    <lineage>
        <taxon>Bacteria</taxon>
        <taxon>Bacillati</taxon>
        <taxon>Actinomycetota</taxon>
        <taxon>Actinomycetes</taxon>
        <taxon>Kitasatosporales</taxon>
        <taxon>Streptomycetaceae</taxon>
        <taxon>Streptomyces</taxon>
    </lineage>
</organism>
<sequence>MENLAETACRICGLDDGDELFDRHGLPLYVICACCFNESGIGDDTLMQVRELRGLWLGHGARWHEPARKPADWDLLAQIANIPPRWR</sequence>
<evidence type="ECO:0000313" key="2">
    <source>
        <dbReference type="Proteomes" id="UP001257948"/>
    </source>
</evidence>
<comment type="caution">
    <text evidence="1">The sequence shown here is derived from an EMBL/GenBank/DDBJ whole genome shotgun (WGS) entry which is preliminary data.</text>
</comment>